<keyword evidence="2" id="KW-1185">Reference proteome</keyword>
<comment type="caution">
    <text evidence="1">The sequence shown here is derived from an EMBL/GenBank/DDBJ whole genome shotgun (WGS) entry which is preliminary data.</text>
</comment>
<name>A0A8T1XRT8_ARASU</name>
<protein>
    <submittedName>
        <fullName evidence="1">Uncharacterized protein</fullName>
    </submittedName>
</protein>
<evidence type="ECO:0000313" key="1">
    <source>
        <dbReference type="EMBL" id="KAG7537596.1"/>
    </source>
</evidence>
<organism evidence="1 2">
    <name type="scientific">Arabidopsis suecica</name>
    <name type="common">Swedish thale-cress</name>
    <name type="synonym">Cardaminopsis suecica</name>
    <dbReference type="NCBI Taxonomy" id="45249"/>
    <lineage>
        <taxon>Eukaryota</taxon>
        <taxon>Viridiplantae</taxon>
        <taxon>Streptophyta</taxon>
        <taxon>Embryophyta</taxon>
        <taxon>Tracheophyta</taxon>
        <taxon>Spermatophyta</taxon>
        <taxon>Magnoliopsida</taxon>
        <taxon>eudicotyledons</taxon>
        <taxon>Gunneridae</taxon>
        <taxon>Pentapetalae</taxon>
        <taxon>rosids</taxon>
        <taxon>malvids</taxon>
        <taxon>Brassicales</taxon>
        <taxon>Brassicaceae</taxon>
        <taxon>Camelineae</taxon>
        <taxon>Arabidopsis</taxon>
    </lineage>
</organism>
<proteinExistence type="predicted"/>
<dbReference type="EMBL" id="JAEFBJ010000013">
    <property type="protein sequence ID" value="KAG7537596.1"/>
    <property type="molecule type" value="Genomic_DNA"/>
</dbReference>
<accession>A0A8T1XRT8</accession>
<evidence type="ECO:0000313" key="2">
    <source>
        <dbReference type="Proteomes" id="UP000694251"/>
    </source>
</evidence>
<dbReference type="PROSITE" id="PS51257">
    <property type="entry name" value="PROKAR_LIPOPROTEIN"/>
    <property type="match status" value="1"/>
</dbReference>
<dbReference type="EMBL" id="JAEFBJ010000013">
    <property type="protein sequence ID" value="KAG7537597.1"/>
    <property type="molecule type" value="Genomic_DNA"/>
</dbReference>
<reference evidence="1 2" key="1">
    <citation type="submission" date="2020-12" db="EMBL/GenBank/DDBJ databases">
        <title>Concerted genomic and epigenomic changes stabilize Arabidopsis allopolyploids.</title>
        <authorList>
            <person name="Chen Z."/>
        </authorList>
    </citation>
    <scope>NUCLEOTIDE SEQUENCE [LARGE SCALE GENOMIC DNA]</scope>
    <source>
        <strain evidence="1">As9502</strain>
        <tissue evidence="1">Leaf</tissue>
    </source>
</reference>
<gene>
    <name evidence="1" type="ORF">ISN44_As13g014690</name>
</gene>
<sequence>MYQRLSPNQEAACSHQVNSTSSCAWCDFSNHQGCGRPDVFTTLEDLIEVDEFSVKKYEYKKTVTNFSSDVKVYNVLVSSYEFYN</sequence>
<dbReference type="AlphaFoldDB" id="A0A8T1XRT8"/>
<dbReference type="Proteomes" id="UP000694251">
    <property type="component" value="Chromosome 13"/>
</dbReference>